<evidence type="ECO:0000313" key="2">
    <source>
        <dbReference type="Proteomes" id="UP000198224"/>
    </source>
</evidence>
<reference evidence="2" key="1">
    <citation type="submission" date="2016-06" db="EMBL/GenBank/DDBJ databases">
        <authorList>
            <person name="Varghese N."/>
            <person name="Submissions Spin"/>
        </authorList>
    </citation>
    <scope>NUCLEOTIDE SEQUENCE [LARGE SCALE GENOMIC DNA]</scope>
    <source>
        <strain evidence="2">DSM 45160</strain>
    </source>
</reference>
<evidence type="ECO:0000313" key="1">
    <source>
        <dbReference type="EMBL" id="SCF23428.1"/>
    </source>
</evidence>
<protein>
    <submittedName>
        <fullName evidence="1">Uncharacterized protein</fullName>
    </submittedName>
</protein>
<dbReference type="EMBL" id="LT607409">
    <property type="protein sequence ID" value="SCF23428.1"/>
    <property type="molecule type" value="Genomic_DNA"/>
</dbReference>
<dbReference type="AlphaFoldDB" id="A0A1C4YRW7"/>
<dbReference type="Proteomes" id="UP000198224">
    <property type="component" value="Chromosome I"/>
</dbReference>
<keyword evidence="2" id="KW-1185">Reference proteome</keyword>
<sequence length="89" mass="9766">MVPGMPAAETPEHIARTRMVTARAVLQGQADLRTYPYRLLAVVSHHGVSGDKVSEAVAAAEVLGQFGWDLVNISEFASNKIVYAFLRRR</sequence>
<organism evidence="1 2">
    <name type="scientific">Micromonospora chokoriensis</name>
    <dbReference type="NCBI Taxonomy" id="356851"/>
    <lineage>
        <taxon>Bacteria</taxon>
        <taxon>Bacillati</taxon>
        <taxon>Actinomycetota</taxon>
        <taxon>Actinomycetes</taxon>
        <taxon>Micromonosporales</taxon>
        <taxon>Micromonosporaceae</taxon>
        <taxon>Micromonospora</taxon>
    </lineage>
</organism>
<name>A0A1C4YRW7_9ACTN</name>
<accession>A0A1C4YRW7</accession>
<proteinExistence type="predicted"/>
<gene>
    <name evidence="1" type="ORF">GA0070612_5146</name>
</gene>